<protein>
    <submittedName>
        <fullName evidence="1">Uncharacterized protein</fullName>
    </submittedName>
</protein>
<evidence type="ECO:0000313" key="1">
    <source>
        <dbReference type="EMBL" id="QOJ79542.1"/>
    </source>
</evidence>
<keyword evidence="2" id="KW-1185">Reference proteome</keyword>
<dbReference type="EMBL" id="CP062310">
    <property type="protein sequence ID" value="QOJ79542.1"/>
    <property type="molecule type" value="Genomic_DNA"/>
</dbReference>
<accession>A0A7L9FJK9</accession>
<organism evidence="1 2">
    <name type="scientific">Infirmifilum lucidum</name>
    <dbReference type="NCBI Taxonomy" id="2776706"/>
    <lineage>
        <taxon>Archaea</taxon>
        <taxon>Thermoproteota</taxon>
        <taxon>Thermoprotei</taxon>
        <taxon>Thermofilales</taxon>
        <taxon>Thermofilaceae</taxon>
        <taxon>Infirmifilum</taxon>
    </lineage>
</organism>
<dbReference type="GeneID" id="59148937"/>
<name>A0A7L9FJK9_9CREN</name>
<dbReference type="AlphaFoldDB" id="A0A7L9FJK9"/>
<evidence type="ECO:0000313" key="2">
    <source>
        <dbReference type="Proteomes" id="UP000594121"/>
    </source>
</evidence>
<gene>
    <name evidence="1" type="ORF">IG193_03535</name>
</gene>
<dbReference type="InParanoid" id="A0A7L9FJK9"/>
<proteinExistence type="predicted"/>
<dbReference type="Proteomes" id="UP000594121">
    <property type="component" value="Chromosome"/>
</dbReference>
<dbReference type="KEGG" id="thel:IG193_03535"/>
<dbReference type="RefSeq" id="WP_192819514.1">
    <property type="nucleotide sequence ID" value="NZ_CP062310.1"/>
</dbReference>
<reference evidence="1 2" key="1">
    <citation type="submission" date="2020-10" db="EMBL/GenBank/DDBJ databases">
        <title>Thermofilum lucidum 3507LT sp. nov. a novel member of Thermofilaceae family isolated from Chile hot spring, and proposal of description order Thermofilales.</title>
        <authorList>
            <person name="Zayulina K.S."/>
            <person name="Elcheninov A.G."/>
            <person name="Toshchakov S.V."/>
            <person name="Kublanov I.V."/>
        </authorList>
    </citation>
    <scope>NUCLEOTIDE SEQUENCE [LARGE SCALE GENOMIC DNA]</scope>
    <source>
        <strain evidence="1 2">3507LT</strain>
    </source>
</reference>
<sequence>MPEDWQLELSKKIGLTPVYTPSHEDFVLLLLYLDGRTPLYGEEALHVILFLYPYVPLSSSPSIFLPFSPDLEKSLISLKDRGLIEEKTEFRGGRHVNTIRLTDRGVAEARKVFSEFSNSWILVHGFVLRKGSEVISELEALKKTYNDKSPLELLKVIASKVESEGDAFVKRLRLQSERHEKLVIGIAKQLARDLKVLTRESYFF</sequence>